<reference evidence="19 20" key="1">
    <citation type="submission" date="2014-01" db="EMBL/GenBank/DDBJ databases">
        <title>Plasmidome dynamics in the species complex Clostridium novyi sensu lato converts strains of independent lineages into distinctly different pathogens.</title>
        <authorList>
            <person name="Skarin H."/>
            <person name="Segerman B."/>
        </authorList>
    </citation>
    <scope>NUCLEOTIDE SEQUENCE [LARGE SCALE GENOMIC DNA]</scope>
    <source>
        <strain evidence="19 20">DC5</strain>
    </source>
</reference>
<dbReference type="Gene3D" id="1.10.10.10">
    <property type="entry name" value="Winged helix-like DNA-binding domain superfamily/Winged helix DNA-binding domain"/>
    <property type="match status" value="1"/>
</dbReference>
<evidence type="ECO:0000256" key="11">
    <source>
        <dbReference type="ARBA" id="ARBA00023125"/>
    </source>
</evidence>
<dbReference type="GO" id="GO:0030435">
    <property type="term" value="P:sporulation resulting in formation of a cellular spore"/>
    <property type="evidence" value="ECO:0007669"/>
    <property type="project" value="UniProtKB-UniRule"/>
</dbReference>
<keyword evidence="11 15" id="KW-0238">DNA-binding</keyword>
<feature type="modified residue" description="4-aspartylphosphate" evidence="17">
    <location>
        <position position="58"/>
    </location>
</feature>
<evidence type="ECO:0000256" key="15">
    <source>
        <dbReference type="PIRNR" id="PIRNR002937"/>
    </source>
</evidence>
<dbReference type="RefSeq" id="WP_039256768.1">
    <property type="nucleotide sequence ID" value="NZ_JDRY01000001.1"/>
</dbReference>
<evidence type="ECO:0000313" key="20">
    <source>
        <dbReference type="Proteomes" id="UP000030014"/>
    </source>
</evidence>
<evidence type="ECO:0000256" key="7">
    <source>
        <dbReference type="ARBA" id="ARBA00022837"/>
    </source>
</evidence>
<evidence type="ECO:0000256" key="14">
    <source>
        <dbReference type="ARBA" id="ARBA00024867"/>
    </source>
</evidence>
<dbReference type="GO" id="GO:0051606">
    <property type="term" value="P:detection of stimulus"/>
    <property type="evidence" value="ECO:0007669"/>
    <property type="project" value="UniProtKB-UniRule"/>
</dbReference>
<dbReference type="GO" id="GO:0000976">
    <property type="term" value="F:transcription cis-regulatory region binding"/>
    <property type="evidence" value="ECO:0007669"/>
    <property type="project" value="TreeGrafter"/>
</dbReference>
<dbReference type="AlphaFoldDB" id="A0A0A0IQY7"/>
<sequence>MENNKISVVIADDNKEFCNILNDYLLNQRDIVVTGVAKDGIEALKLIQEKKPDLLILDIIMPHLDGLGVLEKLSTINIDHLPRIIVLSAVGQDKITQRAITLGADYYVVKPFDMDVFTKRIRQMFNNTISNEGIKKVATLMETEEINIVKNEPMDLESEITNIIHEIGVPAHIKGYMYLREAISMVVNDVELLSAVTKELYPSIAKKYNTTASRVERAIRHAIEVAWSRGQIETINRIFGYTIHNGKGKPTNSEFIAMVADKLRLKNKVS</sequence>
<keyword evidence="13 15" id="KW-0804">Transcription</keyword>
<evidence type="ECO:0000256" key="8">
    <source>
        <dbReference type="ARBA" id="ARBA00022969"/>
    </source>
</evidence>
<dbReference type="PROSITE" id="PS50110">
    <property type="entry name" value="RESPONSE_REGULATORY"/>
    <property type="match status" value="1"/>
</dbReference>
<organism evidence="19 20">
    <name type="scientific">Clostridium botulinum C/D str. DC5</name>
    <dbReference type="NCBI Taxonomy" id="1443128"/>
    <lineage>
        <taxon>Bacteria</taxon>
        <taxon>Bacillati</taxon>
        <taxon>Bacillota</taxon>
        <taxon>Clostridia</taxon>
        <taxon>Eubacteriales</taxon>
        <taxon>Clostridiaceae</taxon>
        <taxon>Clostridium</taxon>
    </lineage>
</organism>
<dbReference type="InterPro" id="IPR016032">
    <property type="entry name" value="Sig_transdc_resp-reg_C-effctor"/>
</dbReference>
<comment type="function">
    <text evidence="14 15">May play the central regulatory role in sporulation. It may be an element of the effector pathway responsible for the activation of sporulation genes in response to nutritional stress. Spo0A may act in concert with spo0H (a sigma factor) to control the expression of some genes that are critical to the sporulation process.</text>
</comment>
<dbReference type="InterPro" id="IPR014879">
    <property type="entry name" value="Spo0A_C"/>
</dbReference>
<dbReference type="InterPro" id="IPR001789">
    <property type="entry name" value="Sig_transdc_resp-reg_receiver"/>
</dbReference>
<dbReference type="GO" id="GO:0000156">
    <property type="term" value="F:phosphorelay response regulator activity"/>
    <property type="evidence" value="ECO:0007669"/>
    <property type="project" value="TreeGrafter"/>
</dbReference>
<keyword evidence="6 15" id="KW-0479">Metal-binding</keyword>
<dbReference type="PANTHER" id="PTHR48111:SF1">
    <property type="entry name" value="TWO-COMPONENT RESPONSE REGULATOR ORR33"/>
    <property type="match status" value="1"/>
</dbReference>
<evidence type="ECO:0000256" key="3">
    <source>
        <dbReference type="ARBA" id="ARBA00022490"/>
    </source>
</evidence>
<dbReference type="GO" id="GO:0005509">
    <property type="term" value="F:calcium ion binding"/>
    <property type="evidence" value="ECO:0007669"/>
    <property type="project" value="UniProtKB-UniRule"/>
</dbReference>
<dbReference type="SUPFAM" id="SSF46894">
    <property type="entry name" value="C-terminal effector domain of the bipartite response regulators"/>
    <property type="match status" value="1"/>
</dbReference>
<dbReference type="Gene3D" id="3.40.50.2300">
    <property type="match status" value="1"/>
</dbReference>
<dbReference type="EMBL" id="JDRY01000001">
    <property type="protein sequence ID" value="KGN01936.1"/>
    <property type="molecule type" value="Genomic_DNA"/>
</dbReference>
<evidence type="ECO:0000256" key="16">
    <source>
        <dbReference type="PIRSR" id="PIRSR002937-1"/>
    </source>
</evidence>
<dbReference type="InterPro" id="IPR012052">
    <property type="entry name" value="Spore_0_A"/>
</dbReference>
<proteinExistence type="predicted"/>
<comment type="cofactor">
    <cofactor evidence="15 16">
        <name>Ca(2+)</name>
        <dbReference type="ChEBI" id="CHEBI:29108"/>
    </cofactor>
    <text evidence="15 16">Binds 1 Ca(2+) ion per subunit.</text>
</comment>
<feature type="binding site" evidence="16">
    <location>
        <position position="13"/>
    </location>
    <ligand>
        <name>Ca(2+)</name>
        <dbReference type="ChEBI" id="CHEBI:29108"/>
    </ligand>
</feature>
<evidence type="ECO:0000256" key="1">
    <source>
        <dbReference type="ARBA" id="ARBA00004496"/>
    </source>
</evidence>
<dbReference type="InterPro" id="IPR036388">
    <property type="entry name" value="WH-like_DNA-bd_sf"/>
</dbReference>
<dbReference type="CDD" id="cd17561">
    <property type="entry name" value="REC_Spo0A"/>
    <property type="match status" value="1"/>
</dbReference>
<evidence type="ECO:0000256" key="12">
    <source>
        <dbReference type="ARBA" id="ARBA00023159"/>
    </source>
</evidence>
<comment type="caution">
    <text evidence="19">The sequence shown here is derived from an EMBL/GenBank/DDBJ whole genome shotgun (WGS) entry which is preliminary data.</text>
</comment>
<protein>
    <recommendedName>
        <fullName evidence="2 15">Stage 0 sporulation protein A homolog</fullName>
    </recommendedName>
</protein>
<evidence type="ECO:0000256" key="17">
    <source>
        <dbReference type="PROSITE-ProRule" id="PRU00169"/>
    </source>
</evidence>
<keyword evidence="10 15" id="KW-0805">Transcription regulation</keyword>
<feature type="domain" description="Response regulatory" evidence="18">
    <location>
        <begin position="7"/>
        <end position="125"/>
    </location>
</feature>
<gene>
    <name evidence="19" type="ORF">Z955_00620</name>
</gene>
<dbReference type="GO" id="GO:0005829">
    <property type="term" value="C:cytosol"/>
    <property type="evidence" value="ECO:0007669"/>
    <property type="project" value="TreeGrafter"/>
</dbReference>
<evidence type="ECO:0000256" key="4">
    <source>
        <dbReference type="ARBA" id="ARBA00022491"/>
    </source>
</evidence>
<dbReference type="GO" id="GO:0032993">
    <property type="term" value="C:protein-DNA complex"/>
    <property type="evidence" value="ECO:0007669"/>
    <property type="project" value="TreeGrafter"/>
</dbReference>
<feature type="binding site" evidence="16">
    <location>
        <position position="58"/>
    </location>
    <ligand>
        <name>Ca(2+)</name>
        <dbReference type="ChEBI" id="CHEBI:29108"/>
    </ligand>
</feature>
<evidence type="ECO:0000259" key="18">
    <source>
        <dbReference type="PROSITE" id="PS50110"/>
    </source>
</evidence>
<dbReference type="NCBIfam" id="TIGR02875">
    <property type="entry name" value="spore_0_A"/>
    <property type="match status" value="1"/>
</dbReference>
<keyword evidence="4 15" id="KW-0678">Repressor</keyword>
<dbReference type="PANTHER" id="PTHR48111">
    <property type="entry name" value="REGULATOR OF RPOS"/>
    <property type="match status" value="1"/>
</dbReference>
<dbReference type="GO" id="GO:0003700">
    <property type="term" value="F:DNA-binding transcription factor activity"/>
    <property type="evidence" value="ECO:0007669"/>
    <property type="project" value="InterPro"/>
</dbReference>
<evidence type="ECO:0000256" key="6">
    <source>
        <dbReference type="ARBA" id="ARBA00022723"/>
    </source>
</evidence>
<evidence type="ECO:0000256" key="13">
    <source>
        <dbReference type="ARBA" id="ARBA00023163"/>
    </source>
</evidence>
<evidence type="ECO:0000256" key="2">
    <source>
        <dbReference type="ARBA" id="ARBA00018672"/>
    </source>
</evidence>
<keyword evidence="9 15" id="KW-0902">Two-component regulatory system</keyword>
<dbReference type="InterPro" id="IPR011006">
    <property type="entry name" value="CheY-like_superfamily"/>
</dbReference>
<dbReference type="GO" id="GO:0042173">
    <property type="term" value="P:regulation of sporulation resulting in formation of a cellular spore"/>
    <property type="evidence" value="ECO:0007669"/>
    <property type="project" value="InterPro"/>
</dbReference>
<accession>A0A0A0IQY7</accession>
<evidence type="ECO:0000256" key="10">
    <source>
        <dbReference type="ARBA" id="ARBA00023015"/>
    </source>
</evidence>
<comment type="subcellular location">
    <subcellularLocation>
        <location evidence="1 15">Cytoplasm</location>
    </subcellularLocation>
</comment>
<keyword evidence="5 17" id="KW-0597">Phosphoprotein</keyword>
<dbReference type="Pfam" id="PF00072">
    <property type="entry name" value="Response_reg"/>
    <property type="match status" value="1"/>
</dbReference>
<evidence type="ECO:0000256" key="5">
    <source>
        <dbReference type="ARBA" id="ARBA00022553"/>
    </source>
</evidence>
<evidence type="ECO:0000256" key="9">
    <source>
        <dbReference type="ARBA" id="ARBA00023012"/>
    </source>
</evidence>
<name>A0A0A0IQY7_CLOBO</name>
<keyword evidence="3 15" id="KW-0963">Cytoplasm</keyword>
<dbReference type="PIRSF" id="PIRSF002937">
    <property type="entry name" value="Res_reg_Spo0A"/>
    <property type="match status" value="1"/>
</dbReference>
<keyword evidence="8 15" id="KW-0749">Sporulation</keyword>
<dbReference type="SMART" id="SM00448">
    <property type="entry name" value="REC"/>
    <property type="match status" value="1"/>
</dbReference>
<feature type="binding site" evidence="16">
    <location>
        <position position="12"/>
    </location>
    <ligand>
        <name>Ca(2+)</name>
        <dbReference type="ChEBI" id="CHEBI:29108"/>
    </ligand>
</feature>
<evidence type="ECO:0000313" key="19">
    <source>
        <dbReference type="EMBL" id="KGN01936.1"/>
    </source>
</evidence>
<keyword evidence="12 15" id="KW-0010">Activator</keyword>
<dbReference type="Proteomes" id="UP000030014">
    <property type="component" value="Unassembled WGS sequence"/>
</dbReference>
<dbReference type="InterPro" id="IPR039420">
    <property type="entry name" value="WalR-like"/>
</dbReference>
<dbReference type="FunFam" id="1.10.10.10:FF:000107">
    <property type="entry name" value="Stage 0 sporulation protein A"/>
    <property type="match status" value="1"/>
</dbReference>
<dbReference type="Pfam" id="PF08769">
    <property type="entry name" value="Spo0A_C"/>
    <property type="match status" value="1"/>
</dbReference>
<dbReference type="SUPFAM" id="SSF52172">
    <property type="entry name" value="CheY-like"/>
    <property type="match status" value="1"/>
</dbReference>
<keyword evidence="7 15" id="KW-0106">Calcium</keyword>